<proteinExistence type="predicted"/>
<dbReference type="RefSeq" id="WP_120978642.1">
    <property type="nucleotide sequence ID" value="NZ_RBZM01000008.1"/>
</dbReference>
<comment type="caution">
    <text evidence="1">The sequence shown here is derived from an EMBL/GenBank/DDBJ whole genome shotgun (WGS) entry which is preliminary data.</text>
</comment>
<dbReference type="AlphaFoldDB" id="A0A494XHF2"/>
<gene>
    <name evidence="1" type="ORF">D7Z26_19230</name>
</gene>
<organism evidence="1 2">
    <name type="scientific">Cohnella endophytica</name>
    <dbReference type="NCBI Taxonomy" id="2419778"/>
    <lineage>
        <taxon>Bacteria</taxon>
        <taxon>Bacillati</taxon>
        <taxon>Bacillota</taxon>
        <taxon>Bacilli</taxon>
        <taxon>Bacillales</taxon>
        <taxon>Paenibacillaceae</taxon>
        <taxon>Cohnella</taxon>
    </lineage>
</organism>
<evidence type="ECO:0000313" key="1">
    <source>
        <dbReference type="EMBL" id="RKP49958.1"/>
    </source>
</evidence>
<evidence type="ECO:0000313" key="2">
    <source>
        <dbReference type="Proteomes" id="UP000282076"/>
    </source>
</evidence>
<name>A0A494XHF2_9BACL</name>
<reference evidence="1 2" key="1">
    <citation type="submission" date="2018-10" db="EMBL/GenBank/DDBJ databases">
        <title>Cohnella sp. M2MS4P-1, whole genome shotgun sequence.</title>
        <authorList>
            <person name="Tuo L."/>
        </authorList>
    </citation>
    <scope>NUCLEOTIDE SEQUENCE [LARGE SCALE GENOMIC DNA]</scope>
    <source>
        <strain evidence="1 2">M2MS4P-1</strain>
    </source>
</reference>
<dbReference type="EMBL" id="RBZM01000008">
    <property type="protein sequence ID" value="RKP49958.1"/>
    <property type="molecule type" value="Genomic_DNA"/>
</dbReference>
<sequence length="267" mass="31285">MNPFEKIFNYQVISRLDETGSFALTSQERSWLRTMLEHSASAEAFDSGTLNRLRQLLVDEASTDIREIIVEKAKSRERQVYHPLLRVLRRIIMRREGIRLTYRIKHGGVKTNQSGLPYKLEYSMVKREWYLLWYNTRQHALMSTKLQNVVAVEELEIAADRANVIKDEIVDLLDKRKEQAVIEVNRTYNAELSRILYSFSCFEKTVSYDEESNLYRIHVTCQSDESEFLLSKVRFLGLRVKIVEGEHLKRRMRESAAKALGRYGVGD</sequence>
<dbReference type="Proteomes" id="UP000282076">
    <property type="component" value="Unassembled WGS sequence"/>
</dbReference>
<protein>
    <submittedName>
        <fullName evidence="1">WYL domain-containing protein</fullName>
    </submittedName>
</protein>
<keyword evidence="2" id="KW-1185">Reference proteome</keyword>
<accession>A0A494XHF2</accession>
<dbReference type="PROSITE" id="PS52050">
    <property type="entry name" value="WYL"/>
    <property type="match status" value="1"/>
</dbReference>
<dbReference type="OrthoDB" id="2858389at2"/>